<dbReference type="EMBL" id="VWSF01000012">
    <property type="protein sequence ID" value="KAA5543950.1"/>
    <property type="molecule type" value="Genomic_DNA"/>
</dbReference>
<accession>A0A5M6DC40</accession>
<reference evidence="1 2" key="1">
    <citation type="submission" date="2019-09" db="EMBL/GenBank/DDBJ databases">
        <title>Genome sequence and assembly of Adhaeribacter sp.</title>
        <authorList>
            <person name="Chhetri G."/>
        </authorList>
    </citation>
    <scope>NUCLEOTIDE SEQUENCE [LARGE SCALE GENOMIC DNA]</scope>
    <source>
        <strain evidence="1 2">DK36</strain>
    </source>
</reference>
<organism evidence="1 2">
    <name type="scientific">Adhaeribacter rhizoryzae</name>
    <dbReference type="NCBI Taxonomy" id="2607907"/>
    <lineage>
        <taxon>Bacteria</taxon>
        <taxon>Pseudomonadati</taxon>
        <taxon>Bacteroidota</taxon>
        <taxon>Cytophagia</taxon>
        <taxon>Cytophagales</taxon>
        <taxon>Hymenobacteraceae</taxon>
        <taxon>Adhaeribacter</taxon>
    </lineage>
</organism>
<evidence type="ECO:0000313" key="1">
    <source>
        <dbReference type="EMBL" id="KAA5543950.1"/>
    </source>
</evidence>
<proteinExistence type="predicted"/>
<evidence type="ECO:0000313" key="2">
    <source>
        <dbReference type="Proteomes" id="UP000323426"/>
    </source>
</evidence>
<keyword evidence="2" id="KW-1185">Reference proteome</keyword>
<sequence>MKIGEKEYKDITSDCWLVFPSSTLTINVWTEAPNTYLITEPIYLKELESLLESNFLADFEIKEIENIDSTLLENDIPLEIFNQVIQFNEPNLFRLKRVQIQGNTLDETIIQVDTETTFEGFEIWKMDDYKFYWNKIESSLKTIAVKFSTIDDVENNLIRIKLRSNN</sequence>
<dbReference type="RefSeq" id="WP_150089460.1">
    <property type="nucleotide sequence ID" value="NZ_VWSF01000012.1"/>
</dbReference>
<protein>
    <submittedName>
        <fullName evidence="1">Uncharacterized protein</fullName>
    </submittedName>
</protein>
<name>A0A5M6DC40_9BACT</name>
<comment type="caution">
    <text evidence="1">The sequence shown here is derived from an EMBL/GenBank/DDBJ whole genome shotgun (WGS) entry which is preliminary data.</text>
</comment>
<dbReference type="Proteomes" id="UP000323426">
    <property type="component" value="Unassembled WGS sequence"/>
</dbReference>
<dbReference type="AlphaFoldDB" id="A0A5M6DC40"/>
<gene>
    <name evidence="1" type="ORF">F0145_15330</name>
</gene>